<dbReference type="Gene3D" id="1.10.150.130">
    <property type="match status" value="1"/>
</dbReference>
<dbReference type="GO" id="GO:0003677">
    <property type="term" value="F:DNA binding"/>
    <property type="evidence" value="ECO:0007669"/>
    <property type="project" value="UniProtKB-KW"/>
</dbReference>
<dbReference type="KEGG" id="slan:GV829_04475"/>
<dbReference type="RefSeq" id="WP_169944236.1">
    <property type="nucleotide sequence ID" value="NZ_CP053015.1"/>
</dbReference>
<evidence type="ECO:0000256" key="3">
    <source>
        <dbReference type="SAM" id="MobiDB-lite"/>
    </source>
</evidence>
<keyword evidence="5" id="KW-1185">Reference proteome</keyword>
<reference evidence="4 5" key="1">
    <citation type="submission" date="2020-01" db="EMBL/GenBank/DDBJ databases">
        <title>Sphingomonas sp. strain CSW-10.</title>
        <authorList>
            <person name="Chen W.-M."/>
        </authorList>
    </citation>
    <scope>NUCLEOTIDE SEQUENCE [LARGE SCALE GENOMIC DNA]</scope>
    <source>
        <strain evidence="4 5">CSW-10</strain>
    </source>
</reference>
<dbReference type="InterPro" id="IPR013762">
    <property type="entry name" value="Integrase-like_cat_sf"/>
</dbReference>
<evidence type="ECO:0000313" key="5">
    <source>
        <dbReference type="Proteomes" id="UP000503018"/>
    </source>
</evidence>
<keyword evidence="2" id="KW-0233">DNA recombination</keyword>
<dbReference type="AlphaFoldDB" id="A0A6M4ATN7"/>
<dbReference type="Proteomes" id="UP000503018">
    <property type="component" value="Chromosome"/>
</dbReference>
<dbReference type="InterPro" id="IPR010998">
    <property type="entry name" value="Integrase_recombinase_N"/>
</dbReference>
<feature type="region of interest" description="Disordered" evidence="3">
    <location>
        <begin position="399"/>
        <end position="418"/>
    </location>
</feature>
<gene>
    <name evidence="4" type="ORF">GV829_04475</name>
</gene>
<name>A0A6M4ATN7_9SPHN</name>
<dbReference type="EMBL" id="CP053015">
    <property type="protein sequence ID" value="QJQ31790.1"/>
    <property type="molecule type" value="Genomic_DNA"/>
</dbReference>
<proteinExistence type="predicted"/>
<evidence type="ECO:0000313" key="4">
    <source>
        <dbReference type="EMBL" id="QJQ31790.1"/>
    </source>
</evidence>
<keyword evidence="1" id="KW-0238">DNA-binding</keyword>
<organism evidence="4 5">
    <name type="scientific">Sphingomonas lacunae</name>
    <dbReference type="NCBI Taxonomy" id="2698828"/>
    <lineage>
        <taxon>Bacteria</taxon>
        <taxon>Pseudomonadati</taxon>
        <taxon>Pseudomonadota</taxon>
        <taxon>Alphaproteobacteria</taxon>
        <taxon>Sphingomonadales</taxon>
        <taxon>Sphingomonadaceae</taxon>
        <taxon>Sphingomonas</taxon>
    </lineage>
</organism>
<dbReference type="GO" id="GO:0015074">
    <property type="term" value="P:DNA integration"/>
    <property type="evidence" value="ECO:0007669"/>
    <property type="project" value="InterPro"/>
</dbReference>
<protein>
    <recommendedName>
        <fullName evidence="6">Tyrosine-type recombinase/integrase</fullName>
    </recommendedName>
</protein>
<accession>A0A6M4ATN7</accession>
<dbReference type="InterPro" id="IPR011010">
    <property type="entry name" value="DNA_brk_join_enz"/>
</dbReference>
<dbReference type="Gene3D" id="1.10.443.10">
    <property type="entry name" value="Intergrase catalytic core"/>
    <property type="match status" value="1"/>
</dbReference>
<sequence length="418" mass="45803">MKLSVKGLRAKPCASGIRFFWEPNAAERRAKWTALPLGTDLAAAVKAAEARNAEIEQWRMGGARPRAVSRFTAPRTFGSIIARYRAEELPRKAKSTQRVNKVALDRLDQWAGDKPTIYITRARVRVLRDALVKNLSADPAFKTLKVGREVCAWAKRQELMADNPFVEFGLAAPPPRHQIWEADAIAAFDAAAIALGRPAIAFALHLAECIGQREADLLKLTSNQWREVLGLDPATAAALSHDDGPNAGQVMGFSIRQGKTSRWVGVPVAGDMRRRVEAVIAANAERAKRPGAVAVANLIINDRTGLPYSERHFIRDFAAVRTAAIATTEQAGQTDLAKTLATLQFRDLRRTCVVRLGELGLEDPLIAAITGHKLETIKKILEVYMPRTTKMAARAIVARMENTPPSRNSDKNKVGTGD</sequence>
<feature type="compositionally biased region" description="Basic and acidic residues" evidence="3">
    <location>
        <begin position="408"/>
        <end position="418"/>
    </location>
</feature>
<dbReference type="SUPFAM" id="SSF56349">
    <property type="entry name" value="DNA breaking-rejoining enzymes"/>
    <property type="match status" value="1"/>
</dbReference>
<evidence type="ECO:0008006" key="6">
    <source>
        <dbReference type="Google" id="ProtNLM"/>
    </source>
</evidence>
<evidence type="ECO:0000256" key="1">
    <source>
        <dbReference type="ARBA" id="ARBA00023125"/>
    </source>
</evidence>
<dbReference type="GO" id="GO:0006310">
    <property type="term" value="P:DNA recombination"/>
    <property type="evidence" value="ECO:0007669"/>
    <property type="project" value="UniProtKB-KW"/>
</dbReference>
<evidence type="ECO:0000256" key="2">
    <source>
        <dbReference type="ARBA" id="ARBA00023172"/>
    </source>
</evidence>